<proteinExistence type="inferred from homology"/>
<gene>
    <name evidence="4" type="ORF">C7H19_15545</name>
</gene>
<evidence type="ECO:0000313" key="5">
    <source>
        <dbReference type="Proteomes" id="UP000239001"/>
    </source>
</evidence>
<reference evidence="4 5" key="1">
    <citation type="submission" date="2018-03" db="EMBL/GenBank/DDBJ databases">
        <title>The ancient ancestry and fast evolution of plastids.</title>
        <authorList>
            <person name="Moore K.R."/>
            <person name="Magnabosco C."/>
            <person name="Momper L."/>
            <person name="Gold D.A."/>
            <person name="Bosak T."/>
            <person name="Fournier G.P."/>
        </authorList>
    </citation>
    <scope>NUCLEOTIDE SEQUENCE [LARGE SCALE GENOMIC DNA]</scope>
    <source>
        <strain evidence="4 5">CCALA 016</strain>
    </source>
</reference>
<dbReference type="RefSeq" id="WP_106457828.1">
    <property type="nucleotide sequence ID" value="NZ_PXOH01000018.1"/>
</dbReference>
<keyword evidence="2" id="KW-1133">Transmembrane helix</keyword>
<accession>A0A2T1LVB2</accession>
<comment type="caution">
    <text evidence="4">The sequence shown here is derived from an EMBL/GenBank/DDBJ whole genome shotgun (WGS) entry which is preliminary data.</text>
</comment>
<dbReference type="PANTHER" id="PTHR22911">
    <property type="entry name" value="ACYL-MALONYL CONDENSING ENZYME-RELATED"/>
    <property type="match status" value="1"/>
</dbReference>
<feature type="domain" description="EamA" evidence="3">
    <location>
        <begin position="157"/>
        <end position="296"/>
    </location>
</feature>
<dbReference type="SUPFAM" id="SSF103481">
    <property type="entry name" value="Multidrug resistance efflux transporter EmrE"/>
    <property type="match status" value="2"/>
</dbReference>
<dbReference type="PANTHER" id="PTHR22911:SF137">
    <property type="entry name" value="SOLUTE CARRIER FAMILY 35 MEMBER G2-RELATED"/>
    <property type="match status" value="1"/>
</dbReference>
<keyword evidence="2" id="KW-0472">Membrane</keyword>
<dbReference type="InterPro" id="IPR037185">
    <property type="entry name" value="EmrE-like"/>
</dbReference>
<evidence type="ECO:0000313" key="4">
    <source>
        <dbReference type="EMBL" id="PSF35655.1"/>
    </source>
</evidence>
<reference evidence="4 5" key="2">
    <citation type="submission" date="2018-03" db="EMBL/GenBank/DDBJ databases">
        <authorList>
            <person name="Keele B.F."/>
        </authorList>
    </citation>
    <scope>NUCLEOTIDE SEQUENCE [LARGE SCALE GENOMIC DNA]</scope>
    <source>
        <strain evidence="4 5">CCALA 016</strain>
    </source>
</reference>
<feature type="transmembrane region" description="Helical" evidence="2">
    <location>
        <begin position="277"/>
        <end position="296"/>
    </location>
</feature>
<evidence type="ECO:0000256" key="2">
    <source>
        <dbReference type="SAM" id="Phobius"/>
    </source>
</evidence>
<evidence type="ECO:0000259" key="3">
    <source>
        <dbReference type="Pfam" id="PF00892"/>
    </source>
</evidence>
<dbReference type="GO" id="GO:0016020">
    <property type="term" value="C:membrane"/>
    <property type="evidence" value="ECO:0007669"/>
    <property type="project" value="InterPro"/>
</dbReference>
<keyword evidence="5" id="KW-1185">Reference proteome</keyword>
<dbReference type="AlphaFoldDB" id="A0A2T1LVB2"/>
<evidence type="ECO:0000256" key="1">
    <source>
        <dbReference type="ARBA" id="ARBA00007362"/>
    </source>
</evidence>
<feature type="transmembrane region" description="Helical" evidence="2">
    <location>
        <begin position="41"/>
        <end position="58"/>
    </location>
</feature>
<feature type="transmembrane region" description="Helical" evidence="2">
    <location>
        <begin position="220"/>
        <end position="243"/>
    </location>
</feature>
<name>A0A2T1LVB2_9CHRO</name>
<feature type="domain" description="EamA" evidence="3">
    <location>
        <begin position="7"/>
        <end position="141"/>
    </location>
</feature>
<dbReference type="OrthoDB" id="6235706at2"/>
<comment type="similarity">
    <text evidence="1">Belongs to the EamA transporter family.</text>
</comment>
<dbReference type="EMBL" id="PXOH01000018">
    <property type="protein sequence ID" value="PSF35655.1"/>
    <property type="molecule type" value="Genomic_DNA"/>
</dbReference>
<sequence length="297" mass="31517">MNLLNLTGELAALGAAFLWAASSIVYSLLGQKISPLQLNCLKGSIAIVLIIFTLLLTHQEFPEFALIPAIFLGFSGVIGIGLGDTAYFAALNQLGARRTLLVETLAPPISALIALVAFQETLKPLAWYGILLTLIGVAWVITERTPSITVSLANPTRGIIWGLLAALSQAVGGVLSRFALLESDITPLWSTLIRISAGTMTALILLLLSSRKSENHKIIWSRRLAGIITLTSFGSTYLGIFLQQTSLELIPVGIAQTLSGTSPLFVLPLAAAMGEKISLRAILGVLIAMGGISLLFQ</sequence>
<dbReference type="InterPro" id="IPR000620">
    <property type="entry name" value="EamA_dom"/>
</dbReference>
<feature type="transmembrane region" description="Helical" evidence="2">
    <location>
        <begin position="125"/>
        <end position="142"/>
    </location>
</feature>
<protein>
    <submittedName>
        <fullName evidence="4">EamA family transporter</fullName>
    </submittedName>
</protein>
<keyword evidence="2" id="KW-0812">Transmembrane</keyword>
<feature type="transmembrane region" description="Helical" evidence="2">
    <location>
        <begin position="186"/>
        <end position="208"/>
    </location>
</feature>
<dbReference type="Proteomes" id="UP000239001">
    <property type="component" value="Unassembled WGS sequence"/>
</dbReference>
<dbReference type="Pfam" id="PF00892">
    <property type="entry name" value="EamA"/>
    <property type="match status" value="2"/>
</dbReference>
<organism evidence="4 5">
    <name type="scientific">Aphanothece hegewaldii CCALA 016</name>
    <dbReference type="NCBI Taxonomy" id="2107694"/>
    <lineage>
        <taxon>Bacteria</taxon>
        <taxon>Bacillati</taxon>
        <taxon>Cyanobacteriota</taxon>
        <taxon>Cyanophyceae</taxon>
        <taxon>Oscillatoriophycideae</taxon>
        <taxon>Chroococcales</taxon>
        <taxon>Aphanothecaceae</taxon>
        <taxon>Aphanothece</taxon>
    </lineage>
</organism>
<feature type="transmembrane region" description="Helical" evidence="2">
    <location>
        <begin position="100"/>
        <end position="119"/>
    </location>
</feature>
<feature type="transmembrane region" description="Helical" evidence="2">
    <location>
        <begin position="158"/>
        <end position="180"/>
    </location>
</feature>
<feature type="transmembrane region" description="Helical" evidence="2">
    <location>
        <begin position="64"/>
        <end position="88"/>
    </location>
</feature>
<feature type="transmembrane region" description="Helical" evidence="2">
    <location>
        <begin position="12"/>
        <end position="29"/>
    </location>
</feature>